<dbReference type="AlphaFoldDB" id="A0A1L7WB83"/>
<name>A0A1L7WB83_FUSPR</name>
<reference evidence="3" key="1">
    <citation type="journal article" date="2016" name="Genome Biol. Evol.">
        <title>Comparative 'omics' of the Fusarium fujikuroi species complex highlights differences in genetic potential and metabolite synthesis.</title>
        <authorList>
            <person name="Niehaus E.-M."/>
            <person name="Muensterkoetter M."/>
            <person name="Proctor R.H."/>
            <person name="Brown D.W."/>
            <person name="Sharon A."/>
            <person name="Idan Y."/>
            <person name="Oren-Young L."/>
            <person name="Sieber C.M."/>
            <person name="Novak O."/>
            <person name="Pencik A."/>
            <person name="Tarkowska D."/>
            <person name="Hromadova K."/>
            <person name="Freeman S."/>
            <person name="Maymon M."/>
            <person name="Elazar M."/>
            <person name="Youssef S.A."/>
            <person name="El-Shabrawy E.S.M."/>
            <person name="Shalaby A.B.A."/>
            <person name="Houterman P."/>
            <person name="Brock N.L."/>
            <person name="Burkhardt I."/>
            <person name="Tsavkelova E.A."/>
            <person name="Dickschat J.S."/>
            <person name="Galuszka P."/>
            <person name="Gueldener U."/>
            <person name="Tudzynski B."/>
        </authorList>
    </citation>
    <scope>NUCLEOTIDE SEQUENCE [LARGE SCALE GENOMIC DNA]</scope>
    <source>
        <strain evidence="3">ET1</strain>
    </source>
</reference>
<evidence type="ECO:0000313" key="3">
    <source>
        <dbReference type="Proteomes" id="UP000183971"/>
    </source>
</evidence>
<dbReference type="PANTHER" id="PTHR40788">
    <property type="entry name" value="CLR5 DOMAIN-CONTAINING PROTEIN-RELATED"/>
    <property type="match status" value="1"/>
</dbReference>
<dbReference type="VEuPathDB" id="FungiDB:FPRO_16051"/>
<sequence length="147" mass="16793">MPFQSKVKTKTKTKGGPSRTSNNNDNVEPFDATKLEVFDAQPIFSVDARALRVFRTLLFDPEVTSTPSSIPWGDFLYAMASTGFQIEKLYGSVWQFSPTILGIEREIHFHEPHPKGKIPFEVARRHGRRLTRAYGWFGGMFVLKEKQ</sequence>
<protein>
    <submittedName>
        <fullName evidence="2">Uncharacterized protein</fullName>
    </submittedName>
</protein>
<dbReference type="GeneID" id="42060906"/>
<evidence type="ECO:0000256" key="1">
    <source>
        <dbReference type="SAM" id="MobiDB-lite"/>
    </source>
</evidence>
<keyword evidence="3" id="KW-1185">Reference proteome</keyword>
<accession>A0A1L7WB83</accession>
<dbReference type="PANTHER" id="PTHR40788:SF2">
    <property type="entry name" value="CLR5 DOMAIN-CONTAINING PROTEIN"/>
    <property type="match status" value="1"/>
</dbReference>
<organism evidence="2 3">
    <name type="scientific">Fusarium proliferatum (strain ET1)</name>
    <name type="common">Orchid endophyte fungus</name>
    <dbReference type="NCBI Taxonomy" id="1227346"/>
    <lineage>
        <taxon>Eukaryota</taxon>
        <taxon>Fungi</taxon>
        <taxon>Dikarya</taxon>
        <taxon>Ascomycota</taxon>
        <taxon>Pezizomycotina</taxon>
        <taxon>Sordariomycetes</taxon>
        <taxon>Hypocreomycetidae</taxon>
        <taxon>Hypocreales</taxon>
        <taxon>Nectriaceae</taxon>
        <taxon>Fusarium</taxon>
        <taxon>Fusarium fujikuroi species complex</taxon>
    </lineage>
</organism>
<proteinExistence type="predicted"/>
<feature type="region of interest" description="Disordered" evidence="1">
    <location>
        <begin position="1"/>
        <end position="27"/>
    </location>
</feature>
<dbReference type="Proteomes" id="UP000183971">
    <property type="component" value="Unassembled WGS sequence"/>
</dbReference>
<gene>
    <name evidence="2" type="ORF">FPRO_16051</name>
</gene>
<evidence type="ECO:0000313" key="2">
    <source>
        <dbReference type="EMBL" id="CZR49843.1"/>
    </source>
</evidence>
<comment type="caution">
    <text evidence="2">The sequence shown here is derived from an EMBL/GenBank/DDBJ whole genome shotgun (WGS) entry which is preliminary data.</text>
</comment>
<dbReference type="RefSeq" id="XP_031090340.1">
    <property type="nucleotide sequence ID" value="XM_031225153.1"/>
</dbReference>
<dbReference type="EMBL" id="FJOF01000019">
    <property type="protein sequence ID" value="CZR49843.1"/>
    <property type="molecule type" value="Genomic_DNA"/>
</dbReference>